<evidence type="ECO:0000313" key="2">
    <source>
        <dbReference type="EMBL" id="CAH9418607.1"/>
    </source>
</evidence>
<proteinExistence type="predicted"/>
<keyword evidence="3" id="KW-1185">Reference proteome</keyword>
<feature type="region of interest" description="Disordered" evidence="1">
    <location>
        <begin position="1"/>
        <end position="39"/>
    </location>
</feature>
<evidence type="ECO:0000313" key="3">
    <source>
        <dbReference type="Proteomes" id="UP001154015"/>
    </source>
</evidence>
<comment type="caution">
    <text evidence="2">The sequence shown here is derived from an EMBL/GenBank/DDBJ whole genome shotgun (WGS) entry which is preliminary data.</text>
</comment>
<sequence length="134" mass="13989">MAYDPDTDTDTESDSADESPVLPTDRHTGCPFDPPTALTALSDRPVRRLRYADGHVGRLVTGHVGRLVTGHVAARAVLADPRFSSRYELLSHPSRLEALRADPDLAGSAAGSPGISPAVTARTSASASSSPGSR</sequence>
<name>A0ABM9H4T1_STRGL</name>
<feature type="region of interest" description="Disordered" evidence="1">
    <location>
        <begin position="104"/>
        <end position="134"/>
    </location>
</feature>
<feature type="compositionally biased region" description="Low complexity" evidence="1">
    <location>
        <begin position="116"/>
        <end position="134"/>
    </location>
</feature>
<feature type="compositionally biased region" description="Acidic residues" evidence="1">
    <location>
        <begin position="1"/>
        <end position="17"/>
    </location>
</feature>
<protein>
    <submittedName>
        <fullName evidence="2">Uncharacterized protein</fullName>
    </submittedName>
</protein>
<reference evidence="2" key="1">
    <citation type="submission" date="2022-03" db="EMBL/GenBank/DDBJ databases">
        <authorList>
            <person name="Leyn A S."/>
        </authorList>
    </citation>
    <scope>NUCLEOTIDE SEQUENCE</scope>
    <source>
        <strain evidence="2">Streptomyces globisporus 4-3</strain>
    </source>
</reference>
<organism evidence="2 3">
    <name type="scientific">Streptomyces globisporus</name>
    <dbReference type="NCBI Taxonomy" id="1908"/>
    <lineage>
        <taxon>Bacteria</taxon>
        <taxon>Bacillati</taxon>
        <taxon>Actinomycetota</taxon>
        <taxon>Actinomycetes</taxon>
        <taxon>Kitasatosporales</taxon>
        <taxon>Streptomycetaceae</taxon>
        <taxon>Streptomyces</taxon>
    </lineage>
</organism>
<dbReference type="EMBL" id="CAKXYP010000019">
    <property type="protein sequence ID" value="CAH9418607.1"/>
    <property type="molecule type" value="Genomic_DNA"/>
</dbReference>
<evidence type="ECO:0000256" key="1">
    <source>
        <dbReference type="SAM" id="MobiDB-lite"/>
    </source>
</evidence>
<dbReference type="Proteomes" id="UP001154015">
    <property type="component" value="Unassembled WGS sequence"/>
</dbReference>
<accession>A0ABM9H4T1</accession>
<gene>
    <name evidence="2" type="ORF">SGL43_05656</name>
</gene>